<dbReference type="SUPFAM" id="SSF51161">
    <property type="entry name" value="Trimeric LpxA-like enzymes"/>
    <property type="match status" value="1"/>
</dbReference>
<evidence type="ECO:0000313" key="1">
    <source>
        <dbReference type="EMBL" id="UOK71871.1"/>
    </source>
</evidence>
<dbReference type="InterPro" id="IPR001451">
    <property type="entry name" value="Hexapep"/>
</dbReference>
<dbReference type="KEGG" id="apol:K9D25_03890"/>
<dbReference type="InterPro" id="IPR050484">
    <property type="entry name" value="Transf_Hexapept/Carb_Anhydrase"/>
</dbReference>
<name>A0A9E7D7C4_9HYPH</name>
<sequence>MSVYSLDEHVPAGQSPWLAPDATIIGRVTMGSDVSVWFGAVLRGDNDDIRIGSRTNIQDGAIVHADPGFPAHIGEGCTIGHRAIVHGCTIGDGCLIGMGAIVLNGAVIGAHSVVGAGAIVLEGKVYPERSLIVGAPAKAIRTLTPEDDANLDAAAATYVSNAARFRHGLRLAELTEQP</sequence>
<organism evidence="1 2">
    <name type="scientific">Ancylobacter polymorphus</name>
    <dbReference type="NCBI Taxonomy" id="223390"/>
    <lineage>
        <taxon>Bacteria</taxon>
        <taxon>Pseudomonadati</taxon>
        <taxon>Pseudomonadota</taxon>
        <taxon>Alphaproteobacteria</taxon>
        <taxon>Hyphomicrobiales</taxon>
        <taxon>Xanthobacteraceae</taxon>
        <taxon>Ancylobacter</taxon>
    </lineage>
</organism>
<dbReference type="Proteomes" id="UP000831684">
    <property type="component" value="Chromosome"/>
</dbReference>
<dbReference type="InterPro" id="IPR047324">
    <property type="entry name" value="LbH_gamma_CA-like"/>
</dbReference>
<gene>
    <name evidence="1" type="ORF">K9D25_03890</name>
</gene>
<dbReference type="InterPro" id="IPR011004">
    <property type="entry name" value="Trimer_LpxA-like_sf"/>
</dbReference>
<dbReference type="Pfam" id="PF00132">
    <property type="entry name" value="Hexapep"/>
    <property type="match status" value="1"/>
</dbReference>
<dbReference type="Gene3D" id="2.160.10.10">
    <property type="entry name" value="Hexapeptide repeat proteins"/>
    <property type="match status" value="1"/>
</dbReference>
<dbReference type="CDD" id="cd04645">
    <property type="entry name" value="LbH_gamma_CA_like"/>
    <property type="match status" value="1"/>
</dbReference>
<dbReference type="EMBL" id="CP083239">
    <property type="protein sequence ID" value="UOK71871.1"/>
    <property type="molecule type" value="Genomic_DNA"/>
</dbReference>
<evidence type="ECO:0000313" key="2">
    <source>
        <dbReference type="Proteomes" id="UP000831684"/>
    </source>
</evidence>
<dbReference type="PANTHER" id="PTHR13061">
    <property type="entry name" value="DYNACTIN SUBUNIT P25"/>
    <property type="match status" value="1"/>
</dbReference>
<proteinExistence type="predicted"/>
<dbReference type="AlphaFoldDB" id="A0A9E7D7C4"/>
<reference evidence="1" key="1">
    <citation type="submission" date="2021-09" db="EMBL/GenBank/DDBJ databases">
        <title>Network and meta-omics reveal the key degrader and cooperation patterns in an efficient 1,4-dioxane-degrading microbial community.</title>
        <authorList>
            <person name="Dai C."/>
        </authorList>
    </citation>
    <scope>NUCLEOTIDE SEQUENCE</scope>
    <source>
        <strain evidence="1">ZM13</strain>
    </source>
</reference>
<dbReference type="PANTHER" id="PTHR13061:SF29">
    <property type="entry name" value="GAMMA CARBONIC ANHYDRASE-LIKE 1, MITOCHONDRIAL-RELATED"/>
    <property type="match status" value="1"/>
</dbReference>
<accession>A0A9E7D7C4</accession>
<protein>
    <submittedName>
        <fullName evidence="1">Gamma carbonic anhydrase family protein</fullName>
    </submittedName>
</protein>
<dbReference type="RefSeq" id="WP_244379412.1">
    <property type="nucleotide sequence ID" value="NZ_CP083239.1"/>
</dbReference>